<dbReference type="EMBL" id="JARBHB010000005">
    <property type="protein sequence ID" value="KAJ8882813.1"/>
    <property type="molecule type" value="Genomic_DNA"/>
</dbReference>
<name>A0ABQ9HES8_9NEOP</name>
<keyword evidence="2" id="KW-1185">Reference proteome</keyword>
<reference evidence="1 2" key="1">
    <citation type="submission" date="2023-02" db="EMBL/GenBank/DDBJ databases">
        <title>LHISI_Scaffold_Assembly.</title>
        <authorList>
            <person name="Stuart O.P."/>
            <person name="Cleave R."/>
            <person name="Magrath M.J.L."/>
            <person name="Mikheyev A.S."/>
        </authorList>
    </citation>
    <scope>NUCLEOTIDE SEQUENCE [LARGE SCALE GENOMIC DNA]</scope>
    <source>
        <strain evidence="1">Daus_M_001</strain>
        <tissue evidence="1">Leg muscle</tissue>
    </source>
</reference>
<gene>
    <name evidence="1" type="ORF">PR048_014627</name>
</gene>
<dbReference type="Proteomes" id="UP001159363">
    <property type="component" value="Chromosome 4"/>
</dbReference>
<evidence type="ECO:0000313" key="1">
    <source>
        <dbReference type="EMBL" id="KAJ8882813.1"/>
    </source>
</evidence>
<protein>
    <submittedName>
        <fullName evidence="1">Uncharacterized protein</fullName>
    </submittedName>
</protein>
<dbReference type="Gene3D" id="3.30.420.10">
    <property type="entry name" value="Ribonuclease H-like superfamily/Ribonuclease H"/>
    <property type="match status" value="1"/>
</dbReference>
<accession>A0ABQ9HES8</accession>
<proteinExistence type="predicted"/>
<dbReference type="PANTHER" id="PTHR47326:SF1">
    <property type="entry name" value="HTH PSQ-TYPE DOMAIN-CONTAINING PROTEIN"/>
    <property type="match status" value="1"/>
</dbReference>
<dbReference type="InterPro" id="IPR036397">
    <property type="entry name" value="RNaseH_sf"/>
</dbReference>
<comment type="caution">
    <text evidence="1">The sequence shown here is derived from an EMBL/GenBank/DDBJ whole genome shotgun (WGS) entry which is preliminary data.</text>
</comment>
<organism evidence="1 2">
    <name type="scientific">Dryococelus australis</name>
    <dbReference type="NCBI Taxonomy" id="614101"/>
    <lineage>
        <taxon>Eukaryota</taxon>
        <taxon>Metazoa</taxon>
        <taxon>Ecdysozoa</taxon>
        <taxon>Arthropoda</taxon>
        <taxon>Hexapoda</taxon>
        <taxon>Insecta</taxon>
        <taxon>Pterygota</taxon>
        <taxon>Neoptera</taxon>
        <taxon>Polyneoptera</taxon>
        <taxon>Phasmatodea</taxon>
        <taxon>Verophasmatodea</taxon>
        <taxon>Anareolatae</taxon>
        <taxon>Phasmatidae</taxon>
        <taxon>Eurycanthinae</taxon>
        <taxon>Dryococelus</taxon>
    </lineage>
</organism>
<sequence>MDDANLHEPPVTPAASNVTMTDFRKINPRPAVRSLVIRTAANLHVGWACPSYLYSGFSLNVLTTTFVRIFSIIACIALPVLHTLQKEGFTRLAPGYLLKHRTLTLGITSRVARYNFRGIPYALPFFQDQDISVFAGRGCANGNVNRHNYVNWAEENPHIVVEPSVNIPGLTLWCGMSTRGRVGPFFFDRTEAGGKLPCRIEGKNLIAFLQQDGATLHYHRGIRSLLDERFDGRWVGRRGNFEYPPSSPDLMLLRLSSVGNSGKHCVRHKDTDAGYFEIRDRDGLIGTYVRKRTGFPAINKTPPHHMLTSQTSATYCTFFSGSTYKKGSMWRPAMSYTNMVPTYHVVVHTITNTWNSKIQRSHITRTNSSSSDSTEVCLANMQAKQSSTRESTWKTMRVPTSRVVRASFDDHVVSRVRDRFLNVPST</sequence>
<evidence type="ECO:0000313" key="2">
    <source>
        <dbReference type="Proteomes" id="UP001159363"/>
    </source>
</evidence>
<dbReference type="PANTHER" id="PTHR47326">
    <property type="entry name" value="TRANSPOSABLE ELEMENT TC3 TRANSPOSASE-LIKE PROTEIN"/>
    <property type="match status" value="1"/>
</dbReference>